<dbReference type="Proteomes" id="UP001500101">
    <property type="component" value="Unassembled WGS sequence"/>
</dbReference>
<evidence type="ECO:0000313" key="1">
    <source>
        <dbReference type="EMBL" id="GAA4142790.1"/>
    </source>
</evidence>
<dbReference type="InterPro" id="IPR036412">
    <property type="entry name" value="HAD-like_sf"/>
</dbReference>
<dbReference type="SFLD" id="SFLDG01135">
    <property type="entry name" value="C1.5.6:_HAD__Beta-PGM__Phospha"/>
    <property type="match status" value="1"/>
</dbReference>
<name>A0ABP7YX05_9SPHI</name>
<keyword evidence="2" id="KW-1185">Reference proteome</keyword>
<dbReference type="NCBIfam" id="TIGR01549">
    <property type="entry name" value="HAD-SF-IA-v1"/>
    <property type="match status" value="1"/>
</dbReference>
<dbReference type="SFLD" id="SFLDS00003">
    <property type="entry name" value="Haloacid_Dehalogenase"/>
    <property type="match status" value="1"/>
</dbReference>
<gene>
    <name evidence="1" type="ORF">GCM10022216_24070</name>
</gene>
<dbReference type="InterPro" id="IPR041492">
    <property type="entry name" value="HAD_2"/>
</dbReference>
<evidence type="ECO:0000313" key="2">
    <source>
        <dbReference type="Proteomes" id="UP001500101"/>
    </source>
</evidence>
<dbReference type="PANTHER" id="PTHR43481">
    <property type="entry name" value="FRUCTOSE-1-PHOSPHATE PHOSPHATASE"/>
    <property type="match status" value="1"/>
</dbReference>
<dbReference type="PANTHER" id="PTHR43481:SF4">
    <property type="entry name" value="GLYCEROL-1-PHOSPHATE PHOSPHOHYDROLASE 1-RELATED"/>
    <property type="match status" value="1"/>
</dbReference>
<dbReference type="SUPFAM" id="SSF56784">
    <property type="entry name" value="HAD-like"/>
    <property type="match status" value="1"/>
</dbReference>
<dbReference type="NCBIfam" id="TIGR01509">
    <property type="entry name" value="HAD-SF-IA-v3"/>
    <property type="match status" value="1"/>
</dbReference>
<dbReference type="RefSeq" id="WP_344674978.1">
    <property type="nucleotide sequence ID" value="NZ_BAAAZI010000010.1"/>
</dbReference>
<dbReference type="EMBL" id="BAAAZI010000010">
    <property type="protein sequence ID" value="GAA4142790.1"/>
    <property type="molecule type" value="Genomic_DNA"/>
</dbReference>
<dbReference type="InterPro" id="IPR023214">
    <property type="entry name" value="HAD_sf"/>
</dbReference>
<protein>
    <submittedName>
        <fullName evidence="1">HAD family hydrolase</fullName>
    </submittedName>
</protein>
<dbReference type="InterPro" id="IPR051806">
    <property type="entry name" value="HAD-like_SPP"/>
</dbReference>
<dbReference type="InterPro" id="IPR006439">
    <property type="entry name" value="HAD-SF_hydro_IA"/>
</dbReference>
<accession>A0ABP7YX05</accession>
<dbReference type="InterPro" id="IPR023198">
    <property type="entry name" value="PGP-like_dom2"/>
</dbReference>
<proteinExistence type="predicted"/>
<dbReference type="Gene3D" id="3.40.50.1000">
    <property type="entry name" value="HAD superfamily/HAD-like"/>
    <property type="match status" value="1"/>
</dbReference>
<reference evidence="2" key="1">
    <citation type="journal article" date="2019" name="Int. J. Syst. Evol. Microbiol.">
        <title>The Global Catalogue of Microorganisms (GCM) 10K type strain sequencing project: providing services to taxonomists for standard genome sequencing and annotation.</title>
        <authorList>
            <consortium name="The Broad Institute Genomics Platform"/>
            <consortium name="The Broad Institute Genome Sequencing Center for Infectious Disease"/>
            <person name="Wu L."/>
            <person name="Ma J."/>
        </authorList>
    </citation>
    <scope>NUCLEOTIDE SEQUENCE [LARGE SCALE GENOMIC DNA]</scope>
    <source>
        <strain evidence="2">JCM 16704</strain>
    </source>
</reference>
<organism evidence="1 2">
    <name type="scientific">Sphingobacterium kyonggiense</name>
    <dbReference type="NCBI Taxonomy" id="714075"/>
    <lineage>
        <taxon>Bacteria</taxon>
        <taxon>Pseudomonadati</taxon>
        <taxon>Bacteroidota</taxon>
        <taxon>Sphingobacteriia</taxon>
        <taxon>Sphingobacteriales</taxon>
        <taxon>Sphingobacteriaceae</taxon>
        <taxon>Sphingobacterium</taxon>
    </lineage>
</organism>
<keyword evidence="1" id="KW-0378">Hydrolase</keyword>
<sequence length="216" mass="24739">MKNINAVLFDMDGTLIDSEYFYFSNWAPILLSDYGLDITFEDWIRDFAGHTLQDNVEMLKERYNLQVDAEDLWFSTRASYARANMKTIRLMPHAKDLLEMVKERGITMGLVTSSYNTTVQTVLGEHQLLDYFSFFVTRELVEQPKPNPEPYLLAVNKLNIPKEEIVVIEDTSTGCTSAKNAGLYCIAVTKQEVERKRLSHADVILNDLAEVKNSLL</sequence>
<dbReference type="Pfam" id="PF13419">
    <property type="entry name" value="HAD_2"/>
    <property type="match status" value="1"/>
</dbReference>
<dbReference type="SFLD" id="SFLDG01129">
    <property type="entry name" value="C1.5:_HAD__Beta-PGM__Phosphata"/>
    <property type="match status" value="1"/>
</dbReference>
<comment type="caution">
    <text evidence="1">The sequence shown here is derived from an EMBL/GenBank/DDBJ whole genome shotgun (WGS) entry which is preliminary data.</text>
</comment>
<dbReference type="GO" id="GO:0016787">
    <property type="term" value="F:hydrolase activity"/>
    <property type="evidence" value="ECO:0007669"/>
    <property type="project" value="UniProtKB-KW"/>
</dbReference>
<dbReference type="Gene3D" id="1.10.150.240">
    <property type="entry name" value="Putative phosphatase, domain 2"/>
    <property type="match status" value="1"/>
</dbReference>